<feature type="chain" id="PRO_5009328192" description="Serpin domain-containing protein" evidence="5">
    <location>
        <begin position="24"/>
        <end position="391"/>
    </location>
</feature>
<evidence type="ECO:0000256" key="1">
    <source>
        <dbReference type="ARBA" id="ARBA00009500"/>
    </source>
</evidence>
<evidence type="ECO:0000256" key="2">
    <source>
        <dbReference type="ARBA" id="ARBA00022690"/>
    </source>
</evidence>
<name>A0A1I8QEJ1_STOCA</name>
<dbReference type="AlphaFoldDB" id="A0A1I8QEJ1"/>
<dbReference type="SMART" id="SM00093">
    <property type="entry name" value="SERPIN"/>
    <property type="match status" value="1"/>
</dbReference>
<evidence type="ECO:0000313" key="7">
    <source>
        <dbReference type="EnsemblMetazoa" id="SCAU016394-PA"/>
    </source>
</evidence>
<comment type="similarity">
    <text evidence="1 4">Belongs to the serpin family.</text>
</comment>
<keyword evidence="3" id="KW-0722">Serine protease inhibitor</keyword>
<gene>
    <name evidence="7" type="primary">106088578</name>
</gene>
<organism evidence="7 8">
    <name type="scientific">Stomoxys calcitrans</name>
    <name type="common">Stable fly</name>
    <name type="synonym">Conops calcitrans</name>
    <dbReference type="NCBI Taxonomy" id="35570"/>
    <lineage>
        <taxon>Eukaryota</taxon>
        <taxon>Metazoa</taxon>
        <taxon>Ecdysozoa</taxon>
        <taxon>Arthropoda</taxon>
        <taxon>Hexapoda</taxon>
        <taxon>Insecta</taxon>
        <taxon>Pterygota</taxon>
        <taxon>Neoptera</taxon>
        <taxon>Endopterygota</taxon>
        <taxon>Diptera</taxon>
        <taxon>Brachycera</taxon>
        <taxon>Muscomorpha</taxon>
        <taxon>Muscoidea</taxon>
        <taxon>Muscidae</taxon>
        <taxon>Stomoxys</taxon>
    </lineage>
</organism>
<dbReference type="VEuPathDB" id="VectorBase:SCAU016394"/>
<evidence type="ECO:0000313" key="8">
    <source>
        <dbReference type="Proteomes" id="UP000095300"/>
    </source>
</evidence>
<dbReference type="CDD" id="cd19601">
    <property type="entry name" value="serpin42Da-like"/>
    <property type="match status" value="1"/>
</dbReference>
<dbReference type="InterPro" id="IPR023795">
    <property type="entry name" value="Serpin_CS"/>
</dbReference>
<keyword evidence="5" id="KW-0732">Signal</keyword>
<sequence>MGFLVKMCPFVGILTLLALTISASDVEFHSSLASFSQNLFSELYKEHGHENIIYSPFSIQSCLAMTRMGAAGETAAEMDRGLAFTGQTAESVANSYHTLLAKYEDGKTLKVANKVYVMEHNQLQDDFRETLAQNFFSSPEKVDFEHSQDAAKTINTWVESKTDNKIKNLISPSLLGADTRLVLVSAIHFKGMWQIPFPMEFTEDLAFYLNETNCVKVPTMTTEGLFEQVVLKDLQSHLVRMRYKNSDLSMVIILPDSRTGLKDLEVKLRNVSLPSFKTQLTLSKLEITMPKFQAEFQMELKETLMKMGMKEMFGRADFSKMIKESEPLYISSVVHKTFISVNEVGTEAAGATGLVATSRSLPRYYTVDHPFYYAVVNEDFVPLFQGTIVHF</sequence>
<reference evidence="7" key="1">
    <citation type="submission" date="2020-05" db="UniProtKB">
        <authorList>
            <consortium name="EnsemblMetazoa"/>
        </authorList>
    </citation>
    <scope>IDENTIFICATION</scope>
    <source>
        <strain evidence="7">USDA</strain>
    </source>
</reference>
<dbReference type="Gene3D" id="2.30.39.10">
    <property type="entry name" value="Alpha-1-antitrypsin, domain 1"/>
    <property type="match status" value="1"/>
</dbReference>
<keyword evidence="8" id="KW-1185">Reference proteome</keyword>
<evidence type="ECO:0000256" key="3">
    <source>
        <dbReference type="ARBA" id="ARBA00022900"/>
    </source>
</evidence>
<feature type="signal peptide" evidence="5">
    <location>
        <begin position="1"/>
        <end position="23"/>
    </location>
</feature>
<feature type="domain" description="Serpin" evidence="6">
    <location>
        <begin position="37"/>
        <end position="391"/>
    </location>
</feature>
<proteinExistence type="inferred from homology"/>
<protein>
    <recommendedName>
        <fullName evidence="6">Serpin domain-containing protein</fullName>
    </recommendedName>
</protein>
<dbReference type="GO" id="GO:0004867">
    <property type="term" value="F:serine-type endopeptidase inhibitor activity"/>
    <property type="evidence" value="ECO:0007669"/>
    <property type="project" value="UniProtKB-KW"/>
</dbReference>
<dbReference type="PANTHER" id="PTHR11461">
    <property type="entry name" value="SERINE PROTEASE INHIBITOR, SERPIN"/>
    <property type="match status" value="1"/>
</dbReference>
<dbReference type="InterPro" id="IPR042185">
    <property type="entry name" value="Serpin_sf_2"/>
</dbReference>
<dbReference type="OrthoDB" id="671595at2759"/>
<evidence type="ECO:0000256" key="4">
    <source>
        <dbReference type="RuleBase" id="RU000411"/>
    </source>
</evidence>
<keyword evidence="2" id="KW-0646">Protease inhibitor</keyword>
<dbReference type="Pfam" id="PF00079">
    <property type="entry name" value="Serpin"/>
    <property type="match status" value="1"/>
</dbReference>
<dbReference type="KEGG" id="scac:106088578"/>
<dbReference type="InterPro" id="IPR000215">
    <property type="entry name" value="Serpin_fam"/>
</dbReference>
<dbReference type="Gene3D" id="3.30.497.10">
    <property type="entry name" value="Antithrombin, subunit I, domain 2"/>
    <property type="match status" value="1"/>
</dbReference>
<dbReference type="SUPFAM" id="SSF56574">
    <property type="entry name" value="Serpins"/>
    <property type="match status" value="1"/>
</dbReference>
<evidence type="ECO:0000256" key="5">
    <source>
        <dbReference type="SAM" id="SignalP"/>
    </source>
</evidence>
<dbReference type="GO" id="GO:0005615">
    <property type="term" value="C:extracellular space"/>
    <property type="evidence" value="ECO:0007669"/>
    <property type="project" value="InterPro"/>
</dbReference>
<dbReference type="PROSITE" id="PS00284">
    <property type="entry name" value="SERPIN"/>
    <property type="match status" value="1"/>
</dbReference>
<accession>A0A1I8QEJ1</accession>
<dbReference type="Proteomes" id="UP000095300">
    <property type="component" value="Unassembled WGS sequence"/>
</dbReference>
<dbReference type="EnsemblMetazoa" id="SCAU016394-RA">
    <property type="protein sequence ID" value="SCAU016394-PA"/>
    <property type="gene ID" value="SCAU016394"/>
</dbReference>
<dbReference type="InterPro" id="IPR042178">
    <property type="entry name" value="Serpin_sf_1"/>
</dbReference>
<dbReference type="InterPro" id="IPR023796">
    <property type="entry name" value="Serpin_dom"/>
</dbReference>
<dbReference type="InterPro" id="IPR036186">
    <property type="entry name" value="Serpin_sf"/>
</dbReference>
<evidence type="ECO:0000259" key="6">
    <source>
        <dbReference type="SMART" id="SM00093"/>
    </source>
</evidence>
<dbReference type="PANTHER" id="PTHR11461:SF211">
    <property type="entry name" value="GH10112P-RELATED"/>
    <property type="match status" value="1"/>
</dbReference>